<keyword evidence="2" id="KW-1185">Reference proteome</keyword>
<reference evidence="1 2" key="1">
    <citation type="submission" date="2021-12" db="EMBL/GenBank/DDBJ databases">
        <title>Genome seq of P8.</title>
        <authorList>
            <person name="Seo T."/>
        </authorList>
    </citation>
    <scope>NUCLEOTIDE SEQUENCE [LARGE SCALE GENOMIC DNA]</scope>
    <source>
        <strain evidence="1 2">P8</strain>
    </source>
</reference>
<gene>
    <name evidence="1" type="ORF">LXT13_07700</name>
</gene>
<name>A0ABS8XNI4_9BURK</name>
<dbReference type="Proteomes" id="UP001200741">
    <property type="component" value="Unassembled WGS sequence"/>
</dbReference>
<evidence type="ECO:0000313" key="2">
    <source>
        <dbReference type="Proteomes" id="UP001200741"/>
    </source>
</evidence>
<accession>A0ABS8XNI4</accession>
<dbReference type="RefSeq" id="WP_233371255.1">
    <property type="nucleotide sequence ID" value="NZ_JAJTWU010000003.1"/>
</dbReference>
<sequence>MTTRNRATLKQFFEEGRRPTSDHFGDLIESMLNMSDEGFRKTPRHGFEITSDEALLSFFREQDSEDPIWSIGFGGERNQLLLRAGDGQGDGAPQPALSLDLDGRVGIGTGTPAATLDVRGVVASQGRRGELHRLTPDGQPLLADGRWHALTGPLQGCHAFEITAGVGRPDTGRFALMHAFAMNTYNPLPGWLSWLSSRQRIRAQHAWYGQRCDRLQLRWTGGSGRHGHYQLEVRTQCDYGDDRVIQASVTALWHDPHMADGSLR</sequence>
<protein>
    <recommendedName>
        <fullName evidence="3">Adhesin</fullName>
    </recommendedName>
</protein>
<evidence type="ECO:0000313" key="1">
    <source>
        <dbReference type="EMBL" id="MCE4554329.1"/>
    </source>
</evidence>
<organism evidence="1 2">
    <name type="scientific">Pelomonas cellulosilytica</name>
    <dbReference type="NCBI Taxonomy" id="2906762"/>
    <lineage>
        <taxon>Bacteria</taxon>
        <taxon>Pseudomonadati</taxon>
        <taxon>Pseudomonadota</taxon>
        <taxon>Betaproteobacteria</taxon>
        <taxon>Burkholderiales</taxon>
        <taxon>Sphaerotilaceae</taxon>
        <taxon>Roseateles</taxon>
    </lineage>
</organism>
<proteinExistence type="predicted"/>
<evidence type="ECO:0008006" key="3">
    <source>
        <dbReference type="Google" id="ProtNLM"/>
    </source>
</evidence>
<comment type="caution">
    <text evidence="1">The sequence shown here is derived from an EMBL/GenBank/DDBJ whole genome shotgun (WGS) entry which is preliminary data.</text>
</comment>
<dbReference type="EMBL" id="JAJTWU010000003">
    <property type="protein sequence ID" value="MCE4554329.1"/>
    <property type="molecule type" value="Genomic_DNA"/>
</dbReference>